<accession>A0A177AIC4</accession>
<dbReference type="Proteomes" id="UP000077154">
    <property type="component" value="Unassembled WGS sequence"/>
</dbReference>
<sequence>MIKGTTEGESISVWFMGTRRDAWVAESLKQKTPQYLNIGEPHQCFLIIICEDSLFPTAEDLQQFAKLPMLREIETTRTVPINHDDADGTPADGKEVQICDVYGRIEKFSIECSTEGELIKVWFKGRHERPSWRDRASSHKTLTPTSRRGTEPGYQIGTSRRKNRLRLLKREISSRNRLCYWIRGSGNEYTLDTTDLISEKSGLWLLGTEFWSRTWPMEVRRFEVDYVKSMSLCEGA</sequence>
<dbReference type="AlphaFoldDB" id="A0A177AIC4"/>
<feature type="region of interest" description="Disordered" evidence="1">
    <location>
        <begin position="133"/>
        <end position="156"/>
    </location>
</feature>
<dbReference type="VEuPathDB" id="FungiDB:GMDG_02928"/>
<dbReference type="OrthoDB" id="3438952at2759"/>
<dbReference type="RefSeq" id="XP_024327100.1">
    <property type="nucleotide sequence ID" value="XM_024465304.1"/>
</dbReference>
<dbReference type="EMBL" id="KV441388">
    <property type="protein sequence ID" value="OAF61826.1"/>
    <property type="molecule type" value="Genomic_DNA"/>
</dbReference>
<dbReference type="GeneID" id="36284718"/>
<proteinExistence type="predicted"/>
<protein>
    <submittedName>
        <fullName evidence="2">Uncharacterized protein</fullName>
    </submittedName>
</protein>
<evidence type="ECO:0000256" key="1">
    <source>
        <dbReference type="SAM" id="MobiDB-lite"/>
    </source>
</evidence>
<gene>
    <name evidence="2" type="ORF">VC83_01629</name>
</gene>
<name>A0A177AIC4_9PEZI</name>
<organism evidence="2">
    <name type="scientific">Pseudogymnoascus destructans</name>
    <dbReference type="NCBI Taxonomy" id="655981"/>
    <lineage>
        <taxon>Eukaryota</taxon>
        <taxon>Fungi</taxon>
        <taxon>Dikarya</taxon>
        <taxon>Ascomycota</taxon>
        <taxon>Pezizomycotina</taxon>
        <taxon>Leotiomycetes</taxon>
        <taxon>Thelebolales</taxon>
        <taxon>Thelebolaceae</taxon>
        <taxon>Pseudogymnoascus</taxon>
    </lineage>
</organism>
<reference evidence="2" key="1">
    <citation type="submission" date="2016-03" db="EMBL/GenBank/DDBJ databases">
        <title>Updated assembly of Pseudogymnoascus destructans, the fungus causing white-nose syndrome of bats.</title>
        <authorList>
            <person name="Palmer J.M."/>
            <person name="Drees K.P."/>
            <person name="Foster J.T."/>
            <person name="Lindner D.L."/>
        </authorList>
    </citation>
    <scope>NUCLEOTIDE SEQUENCE [LARGE SCALE GENOMIC DNA]</scope>
    <source>
        <strain evidence="2">20631-21</strain>
    </source>
</reference>
<evidence type="ECO:0000313" key="2">
    <source>
        <dbReference type="EMBL" id="OAF61826.1"/>
    </source>
</evidence>